<keyword evidence="3" id="KW-0862">Zinc</keyword>
<dbReference type="InterPro" id="IPR001394">
    <property type="entry name" value="Peptidase_C19_UCH"/>
</dbReference>
<dbReference type="InterPro" id="IPR001876">
    <property type="entry name" value="Znf_RanBP2"/>
</dbReference>
<dbReference type="OrthoDB" id="205782at2759"/>
<name>A0A1R2CHH9_9CILI</name>
<dbReference type="PROSITE" id="PS50235">
    <property type="entry name" value="USP_3"/>
    <property type="match status" value="1"/>
</dbReference>
<dbReference type="InterPro" id="IPR028889">
    <property type="entry name" value="USP"/>
</dbReference>
<dbReference type="Gene3D" id="3.90.70.10">
    <property type="entry name" value="Cysteine proteinases"/>
    <property type="match status" value="1"/>
</dbReference>
<evidence type="ECO:0000259" key="4">
    <source>
        <dbReference type="PROSITE" id="PS50235"/>
    </source>
</evidence>
<accession>A0A1R2CHH9</accession>
<feature type="domain" description="USP" evidence="4">
    <location>
        <begin position="7"/>
        <end position="327"/>
    </location>
</feature>
<evidence type="ECO:0000313" key="5">
    <source>
        <dbReference type="EMBL" id="OMJ88461.1"/>
    </source>
</evidence>
<dbReference type="Pfam" id="PF00443">
    <property type="entry name" value="UCH"/>
    <property type="match status" value="1"/>
</dbReference>
<dbReference type="Proteomes" id="UP000187209">
    <property type="component" value="Unassembled WGS sequence"/>
</dbReference>
<protein>
    <recommendedName>
        <fullName evidence="4">USP domain-containing protein</fullName>
    </recommendedName>
</protein>
<dbReference type="AlphaFoldDB" id="A0A1R2CHH9"/>
<keyword evidence="1" id="KW-0479">Metal-binding</keyword>
<dbReference type="GO" id="GO:0004843">
    <property type="term" value="F:cysteine-type deubiquitinase activity"/>
    <property type="evidence" value="ECO:0007669"/>
    <property type="project" value="InterPro"/>
</dbReference>
<dbReference type="InterPro" id="IPR038765">
    <property type="entry name" value="Papain-like_cys_pep_sf"/>
</dbReference>
<dbReference type="SUPFAM" id="SSF54001">
    <property type="entry name" value="Cysteine proteinases"/>
    <property type="match status" value="1"/>
</dbReference>
<dbReference type="PROSITE" id="PS01358">
    <property type="entry name" value="ZF_RANBP2_1"/>
    <property type="match status" value="2"/>
</dbReference>
<dbReference type="SMART" id="SM00547">
    <property type="entry name" value="ZnF_RBZ"/>
    <property type="match status" value="4"/>
</dbReference>
<evidence type="ECO:0000256" key="3">
    <source>
        <dbReference type="ARBA" id="ARBA00022833"/>
    </source>
</evidence>
<proteinExistence type="predicted"/>
<dbReference type="CDD" id="cd02257">
    <property type="entry name" value="Peptidase_C19"/>
    <property type="match status" value="1"/>
</dbReference>
<keyword evidence="2" id="KW-0863">Zinc-finger</keyword>
<dbReference type="GO" id="GO:0016579">
    <property type="term" value="P:protein deubiquitination"/>
    <property type="evidence" value="ECO:0007669"/>
    <property type="project" value="InterPro"/>
</dbReference>
<evidence type="ECO:0000256" key="1">
    <source>
        <dbReference type="ARBA" id="ARBA00022723"/>
    </source>
</evidence>
<reference evidence="5 6" key="1">
    <citation type="submission" date="2016-11" db="EMBL/GenBank/DDBJ databases">
        <title>The macronuclear genome of Stentor coeruleus: a giant cell with tiny introns.</title>
        <authorList>
            <person name="Slabodnick M."/>
            <person name="Ruby J.G."/>
            <person name="Reiff S.B."/>
            <person name="Swart E.C."/>
            <person name="Gosai S."/>
            <person name="Prabakaran S."/>
            <person name="Witkowska E."/>
            <person name="Larue G.E."/>
            <person name="Fisher S."/>
            <person name="Freeman R.M."/>
            <person name="Gunawardena J."/>
            <person name="Chu W."/>
            <person name="Stover N.A."/>
            <person name="Gregory B.D."/>
            <person name="Nowacki M."/>
            <person name="Derisi J."/>
            <person name="Roy S.W."/>
            <person name="Marshall W.F."/>
            <person name="Sood P."/>
        </authorList>
    </citation>
    <scope>NUCLEOTIDE SEQUENCE [LARGE SCALE GENOMIC DNA]</scope>
    <source>
        <strain evidence="5">WM001</strain>
    </source>
</reference>
<comment type="caution">
    <text evidence="5">The sequence shown here is derived from an EMBL/GenBank/DDBJ whole genome shotgun (WGS) entry which is preliminary data.</text>
</comment>
<evidence type="ECO:0000313" key="6">
    <source>
        <dbReference type="Proteomes" id="UP000187209"/>
    </source>
</evidence>
<dbReference type="EMBL" id="MPUH01000150">
    <property type="protein sequence ID" value="OMJ88461.1"/>
    <property type="molecule type" value="Genomic_DNA"/>
</dbReference>
<keyword evidence="6" id="KW-1185">Reference proteome</keyword>
<evidence type="ECO:0000256" key="2">
    <source>
        <dbReference type="ARBA" id="ARBA00022771"/>
    </source>
</evidence>
<sequence>MKPTSFLGLGNEEADMNCFLNSSLQALFHLPNLEINSTTLPYCTQPSHSCLAKILIEFYSRYTEELGFSGNEILFPIDIRHKLAEIYNSKNFAVQEKADSMEVLNVLLTSLHNSYNGICDSIDTFQVDNCQCIVHRQMILDIDEIYKCECGLSTVIKNSGFQTFIAEKFSGDFLELNKHKQEFPYTQKHFLRFTEYLKQQISEGLTRTCECERKVIGKKILKRLPECLIFQIVSGGQLYNKLSTLELIVSLNLSIDIAEIYEYEESQNYNIAGFIINLPGHYIYVGRINDKWWIVNDSKVDKVEDHFIIKIIANLRCRIVGVIYHKEKFKYKIEINSMSISLCEKLILKEQECKNCVSICLTNKCDDCGYDESILTKKWICEDCNHFNIKTKQTCLKCNNKRFKEKKKLLVGKFNYLPCKKCNLKLNILMRFCESCGTMLTYINNNSIYLCEICSCEVEISKSICYLCASNFWTCQQCGNRESSNKCEKCSWIKGTEFWYCHECKILNPPNSPCKTCKNPKKNHYCPDCGNQSENESCSCYYKSSCSKCHISIKVNQSVYCSFCGEVLYNNYCHTCYKYIPRNMRWCSECKDSLNRTENPNIRIAENSLCSVCKKLTFEEYAYCWRCRGKIKKNECICNKVQDPICYFCLKITYRCFKCRGLIIDNKCDVCDKIELPRFVNSRKINKPLDNCWECISCNFYNNISSLFCERCNFSRDYDFIRIYTCEFCNKKSHSPHCLKCSIITNCSSCEKAILFSQSLNCPNCGMDLDDNFCQNCNLYIGIYRILCRLCALKMPKCSCGFPMHPKSLKCRHCIQKVKFTKILCFLCNEVVLFNFCCFCGNQIFQEGKCSKCYLTNSFENLYYCRLCSLEGYRCKICKQRSWGNKCCKQKRNNN</sequence>
<gene>
    <name evidence="5" type="ORF">SteCoe_9589</name>
</gene>
<dbReference type="GO" id="GO:0008270">
    <property type="term" value="F:zinc ion binding"/>
    <property type="evidence" value="ECO:0007669"/>
    <property type="project" value="UniProtKB-KW"/>
</dbReference>
<organism evidence="5 6">
    <name type="scientific">Stentor coeruleus</name>
    <dbReference type="NCBI Taxonomy" id="5963"/>
    <lineage>
        <taxon>Eukaryota</taxon>
        <taxon>Sar</taxon>
        <taxon>Alveolata</taxon>
        <taxon>Ciliophora</taxon>
        <taxon>Postciliodesmatophora</taxon>
        <taxon>Heterotrichea</taxon>
        <taxon>Heterotrichida</taxon>
        <taxon>Stentoridae</taxon>
        <taxon>Stentor</taxon>
    </lineage>
</organism>